<reference evidence="11" key="3">
    <citation type="submission" date="2015-04" db="UniProtKB">
        <authorList>
            <consortium name="EnsemblPlants"/>
        </authorList>
    </citation>
    <scope>IDENTIFICATION</scope>
</reference>
<feature type="domain" description="Disease resistance N-terminal" evidence="8">
    <location>
        <begin position="5"/>
        <end position="104"/>
    </location>
</feature>
<dbReference type="Gene3D" id="1.10.8.430">
    <property type="entry name" value="Helical domain of apoptotic protease-activating factors"/>
    <property type="match status" value="1"/>
</dbReference>
<dbReference type="GO" id="GO:0042742">
    <property type="term" value="P:defense response to bacterium"/>
    <property type="evidence" value="ECO:0007669"/>
    <property type="project" value="UniProtKB-ARBA"/>
</dbReference>
<dbReference type="GO" id="GO:0002758">
    <property type="term" value="P:innate immune response-activating signaling pathway"/>
    <property type="evidence" value="ECO:0007669"/>
    <property type="project" value="UniProtKB-ARBA"/>
</dbReference>
<feature type="domain" description="NB-ARC" evidence="7">
    <location>
        <begin position="176"/>
        <end position="248"/>
    </location>
</feature>
<dbReference type="InterPro" id="IPR027417">
    <property type="entry name" value="P-loop_NTPase"/>
</dbReference>
<evidence type="ECO:0008006" key="13">
    <source>
        <dbReference type="Google" id="ProtNLM"/>
    </source>
</evidence>
<feature type="domain" description="Disease resistance R13L4/SHOC-2-like LRR" evidence="10">
    <location>
        <begin position="535"/>
        <end position="839"/>
    </location>
</feature>
<evidence type="ECO:0000313" key="11">
    <source>
        <dbReference type="EnsemblPlants" id="LPERR06G11730.1"/>
    </source>
</evidence>
<feature type="domain" description="Disease resistance protein winged helix" evidence="9">
    <location>
        <begin position="414"/>
        <end position="486"/>
    </location>
</feature>
<keyword evidence="12" id="KW-1185">Reference proteome</keyword>
<dbReference type="Pfam" id="PF23598">
    <property type="entry name" value="LRR_14"/>
    <property type="match status" value="1"/>
</dbReference>
<comment type="similarity">
    <text evidence="1">Belongs to the disease resistance NB-LRR family.</text>
</comment>
<dbReference type="Gene3D" id="1.10.10.10">
    <property type="entry name" value="Winged helix-like DNA-binding domain superfamily/Winged helix DNA-binding domain"/>
    <property type="match status" value="1"/>
</dbReference>
<name>A0A0D9WQ03_9ORYZ</name>
<dbReference type="InterPro" id="IPR041118">
    <property type="entry name" value="Rx_N"/>
</dbReference>
<dbReference type="SUPFAM" id="SSF52058">
    <property type="entry name" value="L domain-like"/>
    <property type="match status" value="1"/>
</dbReference>
<dbReference type="AlphaFoldDB" id="A0A0D9WQ03"/>
<keyword evidence="5" id="KW-0611">Plant defense</keyword>
<dbReference type="Proteomes" id="UP000032180">
    <property type="component" value="Chromosome 6"/>
</dbReference>
<dbReference type="InterPro" id="IPR042197">
    <property type="entry name" value="Apaf_helical"/>
</dbReference>
<evidence type="ECO:0000256" key="3">
    <source>
        <dbReference type="ARBA" id="ARBA00022737"/>
    </source>
</evidence>
<dbReference type="eggNOG" id="KOG4658">
    <property type="taxonomic scope" value="Eukaryota"/>
</dbReference>
<dbReference type="PANTHER" id="PTHR23155:SF931">
    <property type="entry name" value="OS01G0547000 PROTEIN"/>
    <property type="match status" value="1"/>
</dbReference>
<keyword evidence="4" id="KW-0547">Nucleotide-binding</keyword>
<evidence type="ECO:0000256" key="4">
    <source>
        <dbReference type="ARBA" id="ARBA00022741"/>
    </source>
</evidence>
<organism evidence="11 12">
    <name type="scientific">Leersia perrieri</name>
    <dbReference type="NCBI Taxonomy" id="77586"/>
    <lineage>
        <taxon>Eukaryota</taxon>
        <taxon>Viridiplantae</taxon>
        <taxon>Streptophyta</taxon>
        <taxon>Embryophyta</taxon>
        <taxon>Tracheophyta</taxon>
        <taxon>Spermatophyta</taxon>
        <taxon>Magnoliopsida</taxon>
        <taxon>Liliopsida</taxon>
        <taxon>Poales</taxon>
        <taxon>Poaceae</taxon>
        <taxon>BOP clade</taxon>
        <taxon>Oryzoideae</taxon>
        <taxon>Oryzeae</taxon>
        <taxon>Oryzinae</taxon>
        <taxon>Leersia</taxon>
    </lineage>
</organism>
<dbReference type="InterPro" id="IPR002182">
    <property type="entry name" value="NB-ARC"/>
</dbReference>
<dbReference type="InterPro" id="IPR032675">
    <property type="entry name" value="LRR_dom_sf"/>
</dbReference>
<sequence>MAEGVVGMLIGKLAEALLKESAAVGATILGKEAAALKDLFFQIHESKKELEAMQVYLLDAERSEDTNPTTDVFMKNIREIYFKIEDVVDEFTYKLEDEHKGYTAKIKKRMTSVKTWHGLSQKLLEIRRSLENFDTRKSRYKPEETNRTVGESSGYGRFARQSSLHTVDLVGIKENKKILMEWLSADSGHGRRICTVWGMGGIGKTTLVNHVYDIVKVDFDTVAWINVSKNYDNHVDDLLRKITEEFGILDHDAGLDGGIPLRETGVQVVWHIMNAFPGDNNSTGRFIITSRIRDVALTATGNSVIHLEELGKDHSMELFCNEAFWNKEDKECPPELRDLAYQFLDKCNGLPIAIACIGRLLSCKLETLSEWENVYRMIKSRLTESVIFNVNIILKVSLEDLPYELKNCFMHCLVYPEKSIIKRKRAIRHWISAGFIQKQAQDNLTLEEVAEDYLTELVHRCLLQVVERSAVGRVKSCRMHDVIRILALKKAADECFCKAYDGSTSKPFSVGNTRRLSIQCTNNEELIHFESNETQVREIHVSECSTSLHWLKSILRSSLLLTTLDLQGCTTKELPKEVFNLFNLRYLGLRYTGISELPETIGRLQNLEVLDACKCNLSFFPNNIIKLRRLRFLHACTALGRDKVERFGGVQVPNGIKHLTSLQALQCVKADKGTLGEVRFLTELRTFGVSNVKGEHSTVLCEAISQMNSLVHLEITAIREEVLRLSGLHLPPTLHWLGLEGQLERTSMSQHLPSWSNLTNLTRLKLSFSKLDEESFGSLLPLRSLCRLSLCKAYDGSKLQFSAATFPKLRWLQIWDAPHLNQVTIEEGALPSLDVLRFMDCPNFNILPDGVVHLSTLTELYLKDTAEDLIDKLRGKGESNECDEHHRKINHIKKVTVVLTKNNIEERILYRNFSNSTGKGY</sequence>
<dbReference type="STRING" id="77586.A0A0D9WQ03"/>
<evidence type="ECO:0000259" key="10">
    <source>
        <dbReference type="Pfam" id="PF23598"/>
    </source>
</evidence>
<evidence type="ECO:0000256" key="5">
    <source>
        <dbReference type="ARBA" id="ARBA00022821"/>
    </source>
</evidence>
<dbReference type="InterPro" id="IPR055414">
    <property type="entry name" value="LRR_R13L4/SHOC2-like"/>
</dbReference>
<dbReference type="SUPFAM" id="SSF52540">
    <property type="entry name" value="P-loop containing nucleoside triphosphate hydrolases"/>
    <property type="match status" value="1"/>
</dbReference>
<dbReference type="Pfam" id="PF00931">
    <property type="entry name" value="NB-ARC"/>
    <property type="match status" value="1"/>
</dbReference>
<evidence type="ECO:0000256" key="2">
    <source>
        <dbReference type="ARBA" id="ARBA00022614"/>
    </source>
</evidence>
<dbReference type="HOGENOM" id="CLU_000837_25_4_1"/>
<dbReference type="Gene3D" id="1.20.5.4130">
    <property type="match status" value="1"/>
</dbReference>
<accession>A0A0D9WQ03</accession>
<evidence type="ECO:0000259" key="8">
    <source>
        <dbReference type="Pfam" id="PF18052"/>
    </source>
</evidence>
<evidence type="ECO:0000259" key="9">
    <source>
        <dbReference type="Pfam" id="PF23559"/>
    </source>
</evidence>
<evidence type="ECO:0000313" key="12">
    <source>
        <dbReference type="Proteomes" id="UP000032180"/>
    </source>
</evidence>
<keyword evidence="6" id="KW-0175">Coiled coil</keyword>
<reference evidence="12" key="2">
    <citation type="submission" date="2013-12" db="EMBL/GenBank/DDBJ databases">
        <authorList>
            <person name="Yu Y."/>
            <person name="Lee S."/>
            <person name="de Baynast K."/>
            <person name="Wissotski M."/>
            <person name="Liu L."/>
            <person name="Talag J."/>
            <person name="Goicoechea J."/>
            <person name="Angelova A."/>
            <person name="Jetty R."/>
            <person name="Kudrna D."/>
            <person name="Golser W."/>
            <person name="Rivera L."/>
            <person name="Zhang J."/>
            <person name="Wing R."/>
        </authorList>
    </citation>
    <scope>NUCLEOTIDE SEQUENCE</scope>
</reference>
<dbReference type="InterPro" id="IPR058922">
    <property type="entry name" value="WHD_DRP"/>
</dbReference>
<dbReference type="PRINTS" id="PR00364">
    <property type="entry name" value="DISEASERSIST"/>
</dbReference>
<dbReference type="InterPro" id="IPR038005">
    <property type="entry name" value="RX-like_CC"/>
</dbReference>
<dbReference type="FunFam" id="1.10.10.10:FF:000322">
    <property type="entry name" value="Probable disease resistance protein At1g63360"/>
    <property type="match status" value="1"/>
</dbReference>
<dbReference type="EnsemblPlants" id="LPERR06G11730.1">
    <property type="protein sequence ID" value="LPERR06G11730.1"/>
    <property type="gene ID" value="LPERR06G11730"/>
</dbReference>
<dbReference type="Gramene" id="LPERR06G11730.1">
    <property type="protein sequence ID" value="LPERR06G11730.1"/>
    <property type="gene ID" value="LPERR06G11730"/>
</dbReference>
<protein>
    <recommendedName>
        <fullName evidence="13">NB-ARC domain-containing protein</fullName>
    </recommendedName>
</protein>
<reference evidence="11 12" key="1">
    <citation type="submission" date="2012-08" db="EMBL/GenBank/DDBJ databases">
        <title>Oryza genome evolution.</title>
        <authorList>
            <person name="Wing R.A."/>
        </authorList>
    </citation>
    <scope>NUCLEOTIDE SEQUENCE</scope>
</reference>
<dbReference type="GO" id="GO:0009626">
    <property type="term" value="P:plant-type hypersensitive response"/>
    <property type="evidence" value="ECO:0007669"/>
    <property type="project" value="UniProtKB-ARBA"/>
</dbReference>
<keyword evidence="3" id="KW-0677">Repeat</keyword>
<evidence type="ECO:0000259" key="7">
    <source>
        <dbReference type="Pfam" id="PF00931"/>
    </source>
</evidence>
<evidence type="ECO:0000256" key="1">
    <source>
        <dbReference type="ARBA" id="ARBA00008894"/>
    </source>
</evidence>
<dbReference type="CDD" id="cd14798">
    <property type="entry name" value="RX-CC_like"/>
    <property type="match status" value="1"/>
</dbReference>
<dbReference type="InterPro" id="IPR036388">
    <property type="entry name" value="WH-like_DNA-bd_sf"/>
</dbReference>
<dbReference type="GO" id="GO:0043531">
    <property type="term" value="F:ADP binding"/>
    <property type="evidence" value="ECO:0007669"/>
    <property type="project" value="InterPro"/>
</dbReference>
<proteinExistence type="inferred from homology"/>
<keyword evidence="2" id="KW-0433">Leucine-rich repeat</keyword>
<dbReference type="Gene3D" id="3.40.50.300">
    <property type="entry name" value="P-loop containing nucleotide triphosphate hydrolases"/>
    <property type="match status" value="1"/>
</dbReference>
<dbReference type="PANTHER" id="PTHR23155">
    <property type="entry name" value="DISEASE RESISTANCE PROTEIN RP"/>
    <property type="match status" value="1"/>
</dbReference>
<evidence type="ECO:0000256" key="6">
    <source>
        <dbReference type="ARBA" id="ARBA00023054"/>
    </source>
</evidence>
<dbReference type="Gene3D" id="3.80.10.10">
    <property type="entry name" value="Ribonuclease Inhibitor"/>
    <property type="match status" value="1"/>
</dbReference>
<dbReference type="Pfam" id="PF18052">
    <property type="entry name" value="Rx_N"/>
    <property type="match status" value="1"/>
</dbReference>
<dbReference type="InterPro" id="IPR044974">
    <property type="entry name" value="Disease_R_plants"/>
</dbReference>
<dbReference type="Pfam" id="PF23559">
    <property type="entry name" value="WHD_DRP"/>
    <property type="match status" value="1"/>
</dbReference>